<evidence type="ECO:0000313" key="3">
    <source>
        <dbReference type="Proteomes" id="UP001476950"/>
    </source>
</evidence>
<protein>
    <submittedName>
        <fullName evidence="2">GNAT family N-acetyltransferase</fullName>
    </submittedName>
</protein>
<evidence type="ECO:0000313" key="2">
    <source>
        <dbReference type="EMBL" id="MEP1062442.1"/>
    </source>
</evidence>
<organism evidence="2 3">
    <name type="scientific">Stenomitos frigidus AS-A4</name>
    <dbReference type="NCBI Taxonomy" id="2933935"/>
    <lineage>
        <taxon>Bacteria</taxon>
        <taxon>Bacillati</taxon>
        <taxon>Cyanobacteriota</taxon>
        <taxon>Cyanophyceae</taxon>
        <taxon>Leptolyngbyales</taxon>
        <taxon>Leptolyngbyaceae</taxon>
        <taxon>Stenomitos</taxon>
    </lineage>
</organism>
<evidence type="ECO:0000259" key="1">
    <source>
        <dbReference type="PROSITE" id="PS51186"/>
    </source>
</evidence>
<dbReference type="Gene3D" id="3.40.630.30">
    <property type="match status" value="1"/>
</dbReference>
<dbReference type="EMBL" id="JAMPLM010000066">
    <property type="protein sequence ID" value="MEP1062442.1"/>
    <property type="molecule type" value="Genomic_DNA"/>
</dbReference>
<dbReference type="InterPro" id="IPR016181">
    <property type="entry name" value="Acyl_CoA_acyltransferase"/>
</dbReference>
<feature type="domain" description="N-acetyltransferase" evidence="1">
    <location>
        <begin position="115"/>
        <end position="252"/>
    </location>
</feature>
<dbReference type="RefSeq" id="WP_190447555.1">
    <property type="nucleotide sequence ID" value="NZ_JAMPLM010000066.1"/>
</dbReference>
<dbReference type="InterPro" id="IPR000182">
    <property type="entry name" value="GNAT_dom"/>
</dbReference>
<reference evidence="2 3" key="1">
    <citation type="submission" date="2022-04" db="EMBL/GenBank/DDBJ databases">
        <title>Positive selection, recombination, and allopatry shape intraspecific diversity of widespread and dominant cyanobacteria.</title>
        <authorList>
            <person name="Wei J."/>
            <person name="Shu W."/>
            <person name="Hu C."/>
        </authorList>
    </citation>
    <scope>NUCLEOTIDE SEQUENCE [LARGE SCALE GENOMIC DNA]</scope>
    <source>
        <strain evidence="2 3">AS-A4</strain>
    </source>
</reference>
<dbReference type="CDD" id="cd04301">
    <property type="entry name" value="NAT_SF"/>
    <property type="match status" value="1"/>
</dbReference>
<gene>
    <name evidence="2" type="ORF">NDI38_29140</name>
</gene>
<name>A0ABV0KT75_9CYAN</name>
<accession>A0ABV0KT75</accession>
<dbReference type="SUPFAM" id="SSF55729">
    <property type="entry name" value="Acyl-CoA N-acyltransferases (Nat)"/>
    <property type="match status" value="1"/>
</dbReference>
<dbReference type="Proteomes" id="UP001476950">
    <property type="component" value="Unassembled WGS sequence"/>
</dbReference>
<keyword evidence="3" id="KW-1185">Reference proteome</keyword>
<comment type="caution">
    <text evidence="2">The sequence shown here is derived from an EMBL/GenBank/DDBJ whole genome shotgun (WGS) entry which is preliminary data.</text>
</comment>
<sequence>MESRIQSYLRVAASHQRDTERIGSFLATFSRFNANPFLNYAIPDDNATPSLADVIALIAAYEKRSRKPRLEYVAQLAPAVEGVLMDAGFHVEGRLPLMACAPGSEQGLPVPPGIELLLPASDADLLATVAVQNEAYGAPPPDSAAIAQLQHSLEAGGIAVLARMKATGEPVGAGVCTVPYHQTTEIAGIGVRAAFRRRGVAGAITTRLVQEAFTANISVPFLMAAHEAEERIYARAGFSVVGKILHISRPLT</sequence>
<dbReference type="Pfam" id="PF00583">
    <property type="entry name" value="Acetyltransf_1"/>
    <property type="match status" value="1"/>
</dbReference>
<dbReference type="PROSITE" id="PS51186">
    <property type="entry name" value="GNAT"/>
    <property type="match status" value="1"/>
</dbReference>
<proteinExistence type="predicted"/>